<dbReference type="GO" id="GO:0009809">
    <property type="term" value="P:lignin biosynthetic process"/>
    <property type="evidence" value="ECO:0000318"/>
    <property type="project" value="GO_Central"/>
</dbReference>
<dbReference type="PANTHER" id="PTHR42683">
    <property type="entry name" value="ALDEHYDE REDUCTASE"/>
    <property type="match status" value="1"/>
</dbReference>
<evidence type="ECO:0008006" key="6">
    <source>
        <dbReference type="Google" id="ProtNLM"/>
    </source>
</evidence>
<dbReference type="Gene3D" id="3.40.50.720">
    <property type="entry name" value="NAD(P)-binding Rossmann-like Domain"/>
    <property type="match status" value="3"/>
</dbReference>
<dbReference type="STRING" id="88036.D8RE98"/>
<dbReference type="Gene3D" id="3.90.180.10">
    <property type="entry name" value="Medium-chain alcohol dehydrogenases, catalytic domain"/>
    <property type="match status" value="2"/>
</dbReference>
<dbReference type="GO" id="GO:0045551">
    <property type="term" value="F:cinnamyl-alcohol dehydrogenase activity"/>
    <property type="evidence" value="ECO:0000318"/>
    <property type="project" value="GO_Central"/>
</dbReference>
<dbReference type="HOGENOM" id="CLU_1392289_0_0_1"/>
<evidence type="ECO:0000256" key="2">
    <source>
        <dbReference type="ARBA" id="ARBA00022833"/>
    </source>
</evidence>
<keyword evidence="2" id="KW-0862">Zinc</keyword>
<dbReference type="EMBL" id="GL377577">
    <property type="protein sequence ID" value="EFJ29404.1"/>
    <property type="molecule type" value="Genomic_DNA"/>
</dbReference>
<name>D8RE98_SELML</name>
<dbReference type="AlphaFoldDB" id="D8RE98"/>
<dbReference type="Gramene" id="EFJ29404">
    <property type="protein sequence ID" value="EFJ29404"/>
    <property type="gene ID" value="SELMODRAFT_410286"/>
</dbReference>
<keyword evidence="3" id="KW-0560">Oxidoreductase</keyword>
<dbReference type="Proteomes" id="UP000001514">
    <property type="component" value="Unassembled WGS sequence"/>
</dbReference>
<protein>
    <recommendedName>
        <fullName evidence="6">Alcohol dehydrogenase-like C-terminal domain-containing protein</fullName>
    </recommendedName>
</protein>
<dbReference type="eggNOG" id="KOG0023">
    <property type="taxonomic scope" value="Eukaryota"/>
</dbReference>
<proteinExistence type="predicted"/>
<gene>
    <name evidence="4" type="ORF">SELMODRAFT_410286</name>
</gene>
<reference evidence="4 5" key="1">
    <citation type="journal article" date="2011" name="Science">
        <title>The Selaginella genome identifies genetic changes associated with the evolution of vascular plants.</title>
        <authorList>
            <person name="Banks J.A."/>
            <person name="Nishiyama T."/>
            <person name="Hasebe M."/>
            <person name="Bowman J.L."/>
            <person name="Gribskov M."/>
            <person name="dePamphilis C."/>
            <person name="Albert V.A."/>
            <person name="Aono N."/>
            <person name="Aoyama T."/>
            <person name="Ambrose B.A."/>
            <person name="Ashton N.W."/>
            <person name="Axtell M.J."/>
            <person name="Barker E."/>
            <person name="Barker M.S."/>
            <person name="Bennetzen J.L."/>
            <person name="Bonawitz N.D."/>
            <person name="Chapple C."/>
            <person name="Cheng C."/>
            <person name="Correa L.G."/>
            <person name="Dacre M."/>
            <person name="DeBarry J."/>
            <person name="Dreyer I."/>
            <person name="Elias M."/>
            <person name="Engstrom E.M."/>
            <person name="Estelle M."/>
            <person name="Feng L."/>
            <person name="Finet C."/>
            <person name="Floyd S.K."/>
            <person name="Frommer W.B."/>
            <person name="Fujita T."/>
            <person name="Gramzow L."/>
            <person name="Gutensohn M."/>
            <person name="Harholt J."/>
            <person name="Hattori M."/>
            <person name="Heyl A."/>
            <person name="Hirai T."/>
            <person name="Hiwatashi Y."/>
            <person name="Ishikawa M."/>
            <person name="Iwata M."/>
            <person name="Karol K.G."/>
            <person name="Koehler B."/>
            <person name="Kolukisaoglu U."/>
            <person name="Kubo M."/>
            <person name="Kurata T."/>
            <person name="Lalonde S."/>
            <person name="Li K."/>
            <person name="Li Y."/>
            <person name="Litt A."/>
            <person name="Lyons E."/>
            <person name="Manning G."/>
            <person name="Maruyama T."/>
            <person name="Michael T.P."/>
            <person name="Mikami K."/>
            <person name="Miyazaki S."/>
            <person name="Morinaga S."/>
            <person name="Murata T."/>
            <person name="Mueller-Roeber B."/>
            <person name="Nelson D.R."/>
            <person name="Obara M."/>
            <person name="Oguri Y."/>
            <person name="Olmstead R.G."/>
            <person name="Onodera N."/>
            <person name="Petersen B.L."/>
            <person name="Pils B."/>
            <person name="Prigge M."/>
            <person name="Rensing S.A."/>
            <person name="Riano-Pachon D.M."/>
            <person name="Roberts A.W."/>
            <person name="Sato Y."/>
            <person name="Scheller H.V."/>
            <person name="Schulz B."/>
            <person name="Schulz C."/>
            <person name="Shakirov E.V."/>
            <person name="Shibagaki N."/>
            <person name="Shinohara N."/>
            <person name="Shippen D.E."/>
            <person name="Soerensen I."/>
            <person name="Sotooka R."/>
            <person name="Sugimoto N."/>
            <person name="Sugita M."/>
            <person name="Sumikawa N."/>
            <person name="Tanurdzic M."/>
            <person name="Theissen G."/>
            <person name="Ulvskov P."/>
            <person name="Wakazuki S."/>
            <person name="Weng J.K."/>
            <person name="Willats W.W."/>
            <person name="Wipf D."/>
            <person name="Wolf P.G."/>
            <person name="Yang L."/>
            <person name="Zimmer A.D."/>
            <person name="Zhu Q."/>
            <person name="Mitros T."/>
            <person name="Hellsten U."/>
            <person name="Loque D."/>
            <person name="Otillar R."/>
            <person name="Salamov A."/>
            <person name="Schmutz J."/>
            <person name="Shapiro H."/>
            <person name="Lindquist E."/>
            <person name="Lucas S."/>
            <person name="Rokhsar D."/>
            <person name="Grigoriev I.V."/>
        </authorList>
    </citation>
    <scope>NUCLEOTIDE SEQUENCE [LARGE SCALE GENOMIC DNA]</scope>
</reference>
<dbReference type="InParanoid" id="D8RE98"/>
<keyword evidence="5" id="KW-1185">Reference proteome</keyword>
<dbReference type="InterPro" id="IPR036291">
    <property type="entry name" value="NAD(P)-bd_dom_sf"/>
</dbReference>
<keyword evidence="1" id="KW-0479">Metal-binding</keyword>
<evidence type="ECO:0000313" key="5">
    <source>
        <dbReference type="Proteomes" id="UP000001514"/>
    </source>
</evidence>
<accession>D8RE98</accession>
<organism evidence="5">
    <name type="scientific">Selaginella moellendorffii</name>
    <name type="common">Spikemoss</name>
    <dbReference type="NCBI Taxonomy" id="88036"/>
    <lineage>
        <taxon>Eukaryota</taxon>
        <taxon>Viridiplantae</taxon>
        <taxon>Streptophyta</taxon>
        <taxon>Embryophyta</taxon>
        <taxon>Tracheophyta</taxon>
        <taxon>Lycopodiopsida</taxon>
        <taxon>Selaginellales</taxon>
        <taxon>Selaginellaceae</taxon>
        <taxon>Selaginella</taxon>
    </lineage>
</organism>
<sequence length="196" mass="21537">MASFGLTIVLKKEKFICQIPKNLSLDGAAPLLCAGITVYSPMKHFVTVISTSPFKEKEACEILGVDNFIVSRDPAQMKNAEKSLDYILDTVSTPHPLDVCAVGSFIGSIKETQDMLNFCGIKNVTSMIKLVPMNYVNEAMKRLRKSVKFWFHLQQGVSLPSQTGLTKDKNLPSLAITVVISNQKTSVQLTVHGNGF</sequence>
<dbReference type="SUPFAM" id="SSF51735">
    <property type="entry name" value="NAD(P)-binding Rossmann-fold domains"/>
    <property type="match status" value="1"/>
</dbReference>
<evidence type="ECO:0000313" key="4">
    <source>
        <dbReference type="EMBL" id="EFJ29404.1"/>
    </source>
</evidence>
<evidence type="ECO:0000256" key="3">
    <source>
        <dbReference type="ARBA" id="ARBA00023002"/>
    </source>
</evidence>
<evidence type="ECO:0000256" key="1">
    <source>
        <dbReference type="ARBA" id="ARBA00022723"/>
    </source>
</evidence>
<dbReference type="InterPro" id="IPR047109">
    <property type="entry name" value="CAD-like"/>
</dbReference>
<dbReference type="GO" id="GO:0046872">
    <property type="term" value="F:metal ion binding"/>
    <property type="evidence" value="ECO:0007669"/>
    <property type="project" value="UniProtKB-KW"/>
</dbReference>
<dbReference type="KEGG" id="smo:SELMODRAFT_410286"/>